<sequence>MQQFGPAEPGSRHMVALNRQFREGGGDENNKRDLPFTPGVRDASHLRTTETRTKDNNTKKEIFMFAIDCRLEIMQDLW</sequence>
<organism evidence="2 3">
    <name type="scientific">Riccia fluitans</name>
    <dbReference type="NCBI Taxonomy" id="41844"/>
    <lineage>
        <taxon>Eukaryota</taxon>
        <taxon>Viridiplantae</taxon>
        <taxon>Streptophyta</taxon>
        <taxon>Embryophyta</taxon>
        <taxon>Marchantiophyta</taxon>
        <taxon>Marchantiopsida</taxon>
        <taxon>Marchantiidae</taxon>
        <taxon>Marchantiales</taxon>
        <taxon>Ricciaceae</taxon>
        <taxon>Riccia</taxon>
    </lineage>
</organism>
<protein>
    <recommendedName>
        <fullName evidence="4">Ycf15</fullName>
    </recommendedName>
</protein>
<comment type="caution">
    <text evidence="2">The sequence shown here is derived from an EMBL/GenBank/DDBJ whole genome shotgun (WGS) entry which is preliminary data.</text>
</comment>
<evidence type="ECO:0000313" key="2">
    <source>
        <dbReference type="EMBL" id="KAL2645286.1"/>
    </source>
</evidence>
<feature type="compositionally biased region" description="Basic and acidic residues" evidence="1">
    <location>
        <begin position="21"/>
        <end position="34"/>
    </location>
</feature>
<evidence type="ECO:0008006" key="4">
    <source>
        <dbReference type="Google" id="ProtNLM"/>
    </source>
</evidence>
<keyword evidence="3" id="KW-1185">Reference proteome</keyword>
<dbReference type="Proteomes" id="UP001605036">
    <property type="component" value="Unassembled WGS sequence"/>
</dbReference>
<dbReference type="EMBL" id="JBHFFA010000002">
    <property type="protein sequence ID" value="KAL2645286.1"/>
    <property type="molecule type" value="Genomic_DNA"/>
</dbReference>
<accession>A0ABD1ZC63</accession>
<evidence type="ECO:0000313" key="3">
    <source>
        <dbReference type="Proteomes" id="UP001605036"/>
    </source>
</evidence>
<dbReference type="AlphaFoldDB" id="A0ABD1ZC63"/>
<feature type="region of interest" description="Disordered" evidence="1">
    <location>
        <begin position="21"/>
        <end position="55"/>
    </location>
</feature>
<feature type="compositionally biased region" description="Basic and acidic residues" evidence="1">
    <location>
        <begin position="42"/>
        <end position="55"/>
    </location>
</feature>
<evidence type="ECO:0000256" key="1">
    <source>
        <dbReference type="SAM" id="MobiDB-lite"/>
    </source>
</evidence>
<reference evidence="2 3" key="1">
    <citation type="submission" date="2024-09" db="EMBL/GenBank/DDBJ databases">
        <title>Chromosome-scale assembly of Riccia fluitans.</title>
        <authorList>
            <person name="Paukszto L."/>
            <person name="Sawicki J."/>
            <person name="Karawczyk K."/>
            <person name="Piernik-Szablinska J."/>
            <person name="Szczecinska M."/>
            <person name="Mazdziarz M."/>
        </authorList>
    </citation>
    <scope>NUCLEOTIDE SEQUENCE [LARGE SCALE GENOMIC DNA]</scope>
    <source>
        <strain evidence="2">Rf_01</strain>
        <tissue evidence="2">Aerial parts of the thallus</tissue>
    </source>
</reference>
<name>A0ABD1ZC63_9MARC</name>
<proteinExistence type="predicted"/>
<gene>
    <name evidence="2" type="ORF">R1flu_012873</name>
</gene>